<feature type="region of interest" description="Disordered" evidence="2">
    <location>
        <begin position="335"/>
        <end position="380"/>
    </location>
</feature>
<evidence type="ECO:0000256" key="2">
    <source>
        <dbReference type="SAM" id="MobiDB-lite"/>
    </source>
</evidence>
<dbReference type="PANTHER" id="PTHR43244:SF1">
    <property type="entry name" value="5,10-METHYLENETETRAHYDROMETHANOPTERIN REDUCTASE"/>
    <property type="match status" value="1"/>
</dbReference>
<dbReference type="InterPro" id="IPR019921">
    <property type="entry name" value="Lucif-like_OxRdtase_Rv2161c"/>
</dbReference>
<dbReference type="STRING" id="1220554.GCA_001552135_01869"/>
<protein>
    <submittedName>
        <fullName evidence="4">LLM class F420-dependent oxidoreductase</fullName>
    </submittedName>
</protein>
<evidence type="ECO:0000256" key="1">
    <source>
        <dbReference type="ARBA" id="ARBA00023002"/>
    </source>
</evidence>
<dbReference type="InterPro" id="IPR011251">
    <property type="entry name" value="Luciferase-like_dom"/>
</dbReference>
<keyword evidence="1" id="KW-0560">Oxidoreductase</keyword>
<dbReference type="InterPro" id="IPR036661">
    <property type="entry name" value="Luciferase-like_sf"/>
</dbReference>
<keyword evidence="5" id="KW-1185">Reference proteome</keyword>
<gene>
    <name evidence="4" type="ORF">FXF69_31605</name>
</gene>
<feature type="compositionally biased region" description="Basic and acidic residues" evidence="2">
    <location>
        <begin position="371"/>
        <end position="380"/>
    </location>
</feature>
<dbReference type="Proteomes" id="UP000323380">
    <property type="component" value="Unassembled WGS sequence"/>
</dbReference>
<organism evidence="4 5">
    <name type="scientific">Actinomadura chibensis</name>
    <dbReference type="NCBI Taxonomy" id="392828"/>
    <lineage>
        <taxon>Bacteria</taxon>
        <taxon>Bacillati</taxon>
        <taxon>Actinomycetota</taxon>
        <taxon>Actinomycetes</taxon>
        <taxon>Streptosporangiales</taxon>
        <taxon>Thermomonosporaceae</taxon>
        <taxon>Actinomadura</taxon>
    </lineage>
</organism>
<name>A0A5D0NCX1_9ACTN</name>
<dbReference type="NCBIfam" id="TIGR03619">
    <property type="entry name" value="F420_Rv2161c"/>
    <property type="match status" value="1"/>
</dbReference>
<accession>A0A5D0NCX1</accession>
<sequence length="398" mass="42577">MSIPASASTVAMASGTGVGVWKVRAVGMSRPRLVLASRSAGSPSRCHSRSPLVNQPSGRYMIAVRAVAREERDMKFGLPMYGLSPRHQPEAARVAEENGYESVWVPEHLVLPAELPSTYLYTADGRPPIEPRTPMYDPWVVLAAIAASTERIRLATNVYVLPLRHPVITARSVVTLDRVSGGRVTLGVGVGWLAEEFGAVGMSFHDRGDRTDEVIPLLRRLWSEETVEHKGRHYAFGPVAFEPKPVQRYGAGRGIPIEVGGTSPPALRRAGRLGDGWIEIGARDLDDVARMLAVVRAARAEAGRTDEPFEVTCSLPGDLDTVRRAAELGVTRVVAAPVRGHTGRSGGRGGSSPHNDAGRSGGRGGSSPHSDAGRATKEDVLDGIKRFADEVIARTGDG</sequence>
<dbReference type="InterPro" id="IPR050564">
    <property type="entry name" value="F420-G6PD/mer"/>
</dbReference>
<dbReference type="SUPFAM" id="SSF51679">
    <property type="entry name" value="Bacterial luciferase-like"/>
    <property type="match status" value="1"/>
</dbReference>
<reference evidence="4 5" key="1">
    <citation type="submission" date="2019-08" db="EMBL/GenBank/DDBJ databases">
        <title>Actinomadura sp. nov. CYP1-5 isolated from mountain soil.</title>
        <authorList>
            <person name="Songsumanus A."/>
            <person name="Kuncharoen N."/>
            <person name="Kudo T."/>
            <person name="Yuki M."/>
            <person name="Igarashi Y."/>
            <person name="Tanasupawat S."/>
        </authorList>
    </citation>
    <scope>NUCLEOTIDE SEQUENCE [LARGE SCALE GENOMIC DNA]</scope>
    <source>
        <strain evidence="4 5">JCM 14158</strain>
    </source>
</reference>
<dbReference type="Pfam" id="PF00296">
    <property type="entry name" value="Bac_luciferase"/>
    <property type="match status" value="1"/>
</dbReference>
<dbReference type="GO" id="GO:0016705">
    <property type="term" value="F:oxidoreductase activity, acting on paired donors, with incorporation or reduction of molecular oxygen"/>
    <property type="evidence" value="ECO:0007669"/>
    <property type="project" value="InterPro"/>
</dbReference>
<dbReference type="Gene3D" id="3.20.20.30">
    <property type="entry name" value="Luciferase-like domain"/>
    <property type="match status" value="1"/>
</dbReference>
<comment type="caution">
    <text evidence="4">The sequence shown here is derived from an EMBL/GenBank/DDBJ whole genome shotgun (WGS) entry which is preliminary data.</text>
</comment>
<proteinExistence type="predicted"/>
<dbReference type="EMBL" id="VSFG01000008">
    <property type="protein sequence ID" value="TYB42364.1"/>
    <property type="molecule type" value="Genomic_DNA"/>
</dbReference>
<evidence type="ECO:0000313" key="5">
    <source>
        <dbReference type="Proteomes" id="UP000323380"/>
    </source>
</evidence>
<feature type="domain" description="Luciferase-like" evidence="3">
    <location>
        <begin position="84"/>
        <end position="316"/>
    </location>
</feature>
<evidence type="ECO:0000259" key="3">
    <source>
        <dbReference type="Pfam" id="PF00296"/>
    </source>
</evidence>
<dbReference type="AlphaFoldDB" id="A0A5D0NCX1"/>
<dbReference type="PANTHER" id="PTHR43244">
    <property type="match status" value="1"/>
</dbReference>
<evidence type="ECO:0000313" key="4">
    <source>
        <dbReference type="EMBL" id="TYB42364.1"/>
    </source>
</evidence>